<organism evidence="1 2">
    <name type="scientific">Ooceraea biroi</name>
    <name type="common">Clonal raider ant</name>
    <name type="synonym">Cerapachys biroi</name>
    <dbReference type="NCBI Taxonomy" id="2015173"/>
    <lineage>
        <taxon>Eukaryota</taxon>
        <taxon>Metazoa</taxon>
        <taxon>Ecdysozoa</taxon>
        <taxon>Arthropoda</taxon>
        <taxon>Hexapoda</taxon>
        <taxon>Insecta</taxon>
        <taxon>Pterygota</taxon>
        <taxon>Neoptera</taxon>
        <taxon>Endopterygota</taxon>
        <taxon>Hymenoptera</taxon>
        <taxon>Apocrita</taxon>
        <taxon>Aculeata</taxon>
        <taxon>Formicoidea</taxon>
        <taxon>Formicidae</taxon>
        <taxon>Dorylinae</taxon>
        <taxon>Ooceraea</taxon>
    </lineage>
</organism>
<evidence type="ECO:0000313" key="2">
    <source>
        <dbReference type="Proteomes" id="UP000053097"/>
    </source>
</evidence>
<name>A0A026WH42_OOCBI</name>
<protein>
    <submittedName>
        <fullName evidence="1">Uncharacterized protein</fullName>
    </submittedName>
</protein>
<dbReference type="EMBL" id="KK107207">
    <property type="protein sequence ID" value="EZA55382.1"/>
    <property type="molecule type" value="Genomic_DNA"/>
</dbReference>
<proteinExistence type="predicted"/>
<evidence type="ECO:0000313" key="1">
    <source>
        <dbReference type="EMBL" id="EZA55382.1"/>
    </source>
</evidence>
<sequence length="106" mass="11838">MRIESILNSSWIYTSTGVELLQSHLRETKRVICKTRGNDISDISSLVSLFRMKLAISIMYQSTKGTRTILIGIDCDNSRQGSCSQLAPCLNVIIPEVSYNQLILSV</sequence>
<dbReference type="AlphaFoldDB" id="A0A026WH42"/>
<keyword evidence="2" id="KW-1185">Reference proteome</keyword>
<accession>A0A026WH42</accession>
<reference evidence="1 2" key="1">
    <citation type="journal article" date="2014" name="Curr. Biol.">
        <title>The genome of the clonal raider ant Cerapachys biroi.</title>
        <authorList>
            <person name="Oxley P.R."/>
            <person name="Ji L."/>
            <person name="Fetter-Pruneda I."/>
            <person name="McKenzie S.K."/>
            <person name="Li C."/>
            <person name="Hu H."/>
            <person name="Zhang G."/>
            <person name="Kronauer D.J."/>
        </authorList>
    </citation>
    <scope>NUCLEOTIDE SEQUENCE [LARGE SCALE GENOMIC DNA]</scope>
</reference>
<gene>
    <name evidence="1" type="ORF">X777_04342</name>
</gene>
<dbReference type="Proteomes" id="UP000053097">
    <property type="component" value="Unassembled WGS sequence"/>
</dbReference>